<evidence type="ECO:0000313" key="1">
    <source>
        <dbReference type="EMBL" id="CAG1839182.1"/>
    </source>
</evidence>
<sequence length="50" mass="5917">MKRVEDTRLLEVVPFLRNGWHNWMNVSDALKHEIIQKMSETEDPSIDLHG</sequence>
<keyword evidence="3" id="KW-1185">Reference proteome</keyword>
<dbReference type="EnsemblPlants" id="Ma05_t21620.1">
    <property type="protein sequence ID" value="Ma05_p21620.1"/>
    <property type="gene ID" value="Ma05_g21620"/>
</dbReference>
<evidence type="ECO:0000313" key="3">
    <source>
        <dbReference type="Proteomes" id="UP000012960"/>
    </source>
</evidence>
<name>A0A804J716_MUSAM</name>
<organism evidence="2 3">
    <name type="scientific">Musa acuminata subsp. malaccensis</name>
    <name type="common">Wild banana</name>
    <name type="synonym">Musa malaccensis</name>
    <dbReference type="NCBI Taxonomy" id="214687"/>
    <lineage>
        <taxon>Eukaryota</taxon>
        <taxon>Viridiplantae</taxon>
        <taxon>Streptophyta</taxon>
        <taxon>Embryophyta</taxon>
        <taxon>Tracheophyta</taxon>
        <taxon>Spermatophyta</taxon>
        <taxon>Magnoliopsida</taxon>
        <taxon>Liliopsida</taxon>
        <taxon>Zingiberales</taxon>
        <taxon>Musaceae</taxon>
        <taxon>Musa</taxon>
    </lineage>
</organism>
<reference evidence="2" key="2">
    <citation type="submission" date="2021-05" db="UniProtKB">
        <authorList>
            <consortium name="EnsemblPlants"/>
        </authorList>
    </citation>
    <scope>IDENTIFICATION</scope>
    <source>
        <strain evidence="2">subsp. malaccensis</strain>
    </source>
</reference>
<reference evidence="1" key="1">
    <citation type="submission" date="2021-03" db="EMBL/GenBank/DDBJ databases">
        <authorList>
            <consortium name="Genoscope - CEA"/>
            <person name="William W."/>
        </authorList>
    </citation>
    <scope>NUCLEOTIDE SEQUENCE</scope>
    <source>
        <strain evidence="1">Doubled-haploid Pahang</strain>
    </source>
</reference>
<protein>
    <submittedName>
        <fullName evidence="1">(wild Malaysian banana) hypothetical protein</fullName>
    </submittedName>
</protein>
<dbReference type="Proteomes" id="UP000012960">
    <property type="component" value="Unplaced"/>
</dbReference>
<evidence type="ECO:0000313" key="2">
    <source>
        <dbReference type="EnsemblPlants" id="Ma05_p21620.1"/>
    </source>
</evidence>
<accession>A0A804J716</accession>
<proteinExistence type="predicted"/>
<dbReference type="Gramene" id="Ma05_t21620.1">
    <property type="protein sequence ID" value="Ma05_p21620.1"/>
    <property type="gene ID" value="Ma05_g21620"/>
</dbReference>
<gene>
    <name evidence="1" type="ORF">GSMUA_273590.1</name>
</gene>
<dbReference type="AlphaFoldDB" id="A0A804J716"/>
<dbReference type="EMBL" id="HG996470">
    <property type="protein sequence ID" value="CAG1839182.1"/>
    <property type="molecule type" value="Genomic_DNA"/>
</dbReference>
<dbReference type="InParanoid" id="A0A804J716"/>